<organism evidence="2">
    <name type="scientific">Comamonas testosteroni</name>
    <name type="common">Pseudomonas testosteroni</name>
    <dbReference type="NCBI Taxonomy" id="285"/>
    <lineage>
        <taxon>Bacteria</taxon>
        <taxon>Pseudomonadati</taxon>
        <taxon>Pseudomonadota</taxon>
        <taxon>Betaproteobacteria</taxon>
        <taxon>Burkholderiales</taxon>
        <taxon>Comamonadaceae</taxon>
        <taxon>Comamonas</taxon>
    </lineage>
</organism>
<sequence length="71" mass="7940">MALCLTSLGSPRRLPWWSACTRPVSFSGKTGPRPSPPKSTLPRLCPAKASTTPTTGNGCRRWKSWWRRWGL</sequence>
<name>Q5XPL3_COMTE</name>
<reference evidence="2" key="1">
    <citation type="journal article" date="2005" name="Appl. Microbiol. Biotechnol.">
        <title>Over-expression in Escherichia coli of a thermally stable and regio-selective nitrile hydratase from Comamonas testosteroni 5-MGAM-4D.</title>
        <authorList>
            <person name="Petrillo K.L."/>
            <person name="Wu S."/>
            <person name="Hann E.C."/>
            <person name="Cooling F.B."/>
            <person name="Ben-Bassat A."/>
            <person name="Gavagan J.E."/>
            <person name="DiCosimo R."/>
            <person name="Payne M.S."/>
        </authorList>
    </citation>
    <scope>NUCLEOTIDE SEQUENCE</scope>
    <source>
        <strain evidence="2">5-MGAM-4D</strain>
    </source>
</reference>
<evidence type="ECO:0000313" key="2">
    <source>
        <dbReference type="EMBL" id="AAU87544.1"/>
    </source>
</evidence>
<proteinExistence type="predicted"/>
<evidence type="ECO:0000256" key="1">
    <source>
        <dbReference type="SAM" id="MobiDB-lite"/>
    </source>
</evidence>
<protein>
    <submittedName>
        <fullName evidence="2">p7K</fullName>
    </submittedName>
</protein>
<dbReference type="AlphaFoldDB" id="Q5XPL3"/>
<feature type="region of interest" description="Disordered" evidence="1">
    <location>
        <begin position="25"/>
        <end position="59"/>
    </location>
</feature>
<accession>Q5XPL3</accession>
<dbReference type="EMBL" id="AY743666">
    <property type="protein sequence ID" value="AAU87544.1"/>
    <property type="molecule type" value="Genomic_DNA"/>
</dbReference>